<dbReference type="FunFam" id="3.30.500.10:FF:000001">
    <property type="entry name" value="H-2 class I histocompatibility antigen, alpha chain"/>
    <property type="match status" value="2"/>
</dbReference>
<feature type="region of interest" description="Disordered" evidence="3">
    <location>
        <begin position="607"/>
        <end position="638"/>
    </location>
</feature>
<dbReference type="InterPro" id="IPR011162">
    <property type="entry name" value="MHC_I/II-like_Ag-recog"/>
</dbReference>
<dbReference type="PANTHER" id="PTHR16675">
    <property type="entry name" value="MHC CLASS I-RELATED"/>
    <property type="match status" value="1"/>
</dbReference>
<organism evidence="7 8">
    <name type="scientific">Silurus meridionalis</name>
    <name type="common">Southern catfish</name>
    <name type="synonym">Silurus soldatovi meridionalis</name>
    <dbReference type="NCBI Taxonomy" id="175797"/>
    <lineage>
        <taxon>Eukaryota</taxon>
        <taxon>Metazoa</taxon>
        <taxon>Chordata</taxon>
        <taxon>Craniata</taxon>
        <taxon>Vertebrata</taxon>
        <taxon>Euteleostomi</taxon>
        <taxon>Actinopterygii</taxon>
        <taxon>Neopterygii</taxon>
        <taxon>Teleostei</taxon>
        <taxon>Ostariophysi</taxon>
        <taxon>Siluriformes</taxon>
        <taxon>Siluridae</taxon>
        <taxon>Silurus</taxon>
    </lineage>
</organism>
<dbReference type="CDD" id="cd07698">
    <property type="entry name" value="IgC1_MHC_I_alpha3"/>
    <property type="match status" value="2"/>
</dbReference>
<reference evidence="7" key="1">
    <citation type="submission" date="2020-08" db="EMBL/GenBank/DDBJ databases">
        <title>Chromosome-level assembly of Southern catfish (Silurus meridionalis) provides insights into visual adaptation to the nocturnal and benthic lifestyles.</title>
        <authorList>
            <person name="Zhang Y."/>
            <person name="Wang D."/>
            <person name="Peng Z."/>
        </authorList>
    </citation>
    <scope>NUCLEOTIDE SEQUENCE</scope>
    <source>
        <strain evidence="7">SWU-2019-XX</strain>
        <tissue evidence="7">Muscle</tissue>
    </source>
</reference>
<keyword evidence="5" id="KW-0732">Signal</keyword>
<dbReference type="InterPro" id="IPR001039">
    <property type="entry name" value="MHC_I_a_a1/a2"/>
</dbReference>
<keyword evidence="8" id="KW-1185">Reference proteome</keyword>
<keyword evidence="4" id="KW-0472">Membrane</keyword>
<feature type="chain" id="PRO_5035912087" description="Ig-like domain-containing protein" evidence="5">
    <location>
        <begin position="24"/>
        <end position="638"/>
    </location>
</feature>
<feature type="domain" description="Ig-like" evidence="6">
    <location>
        <begin position="478"/>
        <end position="565"/>
    </location>
</feature>
<dbReference type="InterPro" id="IPR007110">
    <property type="entry name" value="Ig-like_dom"/>
</dbReference>
<evidence type="ECO:0000256" key="3">
    <source>
        <dbReference type="SAM" id="MobiDB-lite"/>
    </source>
</evidence>
<dbReference type="SUPFAM" id="SSF48726">
    <property type="entry name" value="Immunoglobulin"/>
    <property type="match status" value="2"/>
</dbReference>
<dbReference type="InterPro" id="IPR037055">
    <property type="entry name" value="MHC_I-like_Ag-recog_sf"/>
</dbReference>
<evidence type="ECO:0000313" key="7">
    <source>
        <dbReference type="EMBL" id="KAF7687705.1"/>
    </source>
</evidence>
<dbReference type="PRINTS" id="PR01638">
    <property type="entry name" value="MHCCLASSI"/>
</dbReference>
<keyword evidence="1" id="KW-0325">Glycoprotein</keyword>
<dbReference type="InterPro" id="IPR013783">
    <property type="entry name" value="Ig-like_fold"/>
</dbReference>
<evidence type="ECO:0000256" key="5">
    <source>
        <dbReference type="SAM" id="SignalP"/>
    </source>
</evidence>
<keyword evidence="4" id="KW-0812">Transmembrane</keyword>
<dbReference type="InterPro" id="IPR036179">
    <property type="entry name" value="Ig-like_dom_sf"/>
</dbReference>
<evidence type="ECO:0000313" key="8">
    <source>
        <dbReference type="Proteomes" id="UP000606274"/>
    </source>
</evidence>
<dbReference type="Proteomes" id="UP000606274">
    <property type="component" value="Unassembled WGS sequence"/>
</dbReference>
<dbReference type="AlphaFoldDB" id="A0A8T0A971"/>
<sequence>MENGFALLKLLLISVFSLRVSSADPHSLQYLHTGLPPGTHFPEFTAVGLFDGQQFVYYDSNIRKMIPKTEWIQNISADDADYWDRETQKQHANQEIFIFYLDVIKQEFNQTEGVHTLQRMYGCEIDGNSTTRGYDQYSYDGEDFFSLDLNTGSWTAVNDEVEIFIKRWDPGRSEAEYWRNFLETECIDWIKKFVSYSRETLERKIPPAASVFQKNSSSPEVVCHATGFFPKALIIKWQKDGEDVYEDVELRETLPNEDGSFQKRSILKVSAEELQKHTYTCVIEHSSLEKEMVLKVLKDPHSLQYLHTGLPPGTHFPEFTAVGLFDGEQFVYYDSNISRMIPKTEWIQNISADYWDRETQKQYANQEIFKIYLDVIKKEFNHTEGIHTLQRMYGCEIDVDGTTRGYDQYGYDGEDFFSLDLNTGSWTAVNDEVEIFINRWDPIRSKAKYWKNFLETECINCIKKFVSYSRETLERKIPPAASVFQKNSSSPEVVCHATGFFPKALNISWQKDGVDVYEDVELRETLPNQDGSFQKRSILKVSAEELQKHTYTCVIEHSSLEKEMVLKVPKGGGSDGGLIVIGIVVGVVVSLLFLVIVVAGIVVWKKKNSGKKRKKTGFKPVPVPSRPSSKGDSSSSNS</sequence>
<gene>
    <name evidence="7" type="ORF">HF521_014933</name>
</gene>
<dbReference type="PANTHER" id="PTHR16675:SF237">
    <property type="entry name" value="MHC CLASS I ANTIGEN TRANSCRIPT VARIANT 1-RELATED"/>
    <property type="match status" value="1"/>
</dbReference>
<dbReference type="PROSITE" id="PS50835">
    <property type="entry name" value="IG_LIKE"/>
    <property type="match status" value="2"/>
</dbReference>
<dbReference type="GO" id="GO:0009897">
    <property type="term" value="C:external side of plasma membrane"/>
    <property type="evidence" value="ECO:0007669"/>
    <property type="project" value="TreeGrafter"/>
</dbReference>
<keyword evidence="4" id="KW-1133">Transmembrane helix</keyword>
<protein>
    <recommendedName>
        <fullName evidence="6">Ig-like domain-containing protein</fullName>
    </recommendedName>
</protein>
<comment type="caution">
    <text evidence="7">The sequence shown here is derived from an EMBL/GenBank/DDBJ whole genome shotgun (WGS) entry which is preliminary data.</text>
</comment>
<feature type="compositionally biased region" description="Basic residues" evidence="3">
    <location>
        <begin position="607"/>
        <end position="617"/>
    </location>
</feature>
<dbReference type="Gene3D" id="3.30.500.10">
    <property type="entry name" value="MHC class I-like antigen recognition-like"/>
    <property type="match status" value="2"/>
</dbReference>
<dbReference type="EMBL" id="JABFDY010000027">
    <property type="protein sequence ID" value="KAF7687705.1"/>
    <property type="molecule type" value="Genomic_DNA"/>
</dbReference>
<feature type="domain" description="Ig-like" evidence="6">
    <location>
        <begin position="206"/>
        <end position="293"/>
    </location>
</feature>
<dbReference type="SUPFAM" id="SSF54452">
    <property type="entry name" value="MHC antigen-recognition domain"/>
    <property type="match status" value="2"/>
</dbReference>
<name>A0A8T0A971_SILME</name>
<proteinExistence type="inferred from homology"/>
<dbReference type="InterPro" id="IPR011161">
    <property type="entry name" value="MHC_I-like_Ag-recog"/>
</dbReference>
<dbReference type="GO" id="GO:0005615">
    <property type="term" value="C:extracellular space"/>
    <property type="evidence" value="ECO:0007669"/>
    <property type="project" value="TreeGrafter"/>
</dbReference>
<feature type="compositionally biased region" description="Low complexity" evidence="3">
    <location>
        <begin position="626"/>
        <end position="638"/>
    </location>
</feature>
<dbReference type="Pfam" id="PF07654">
    <property type="entry name" value="C1-set"/>
    <property type="match status" value="2"/>
</dbReference>
<dbReference type="SMART" id="SM00407">
    <property type="entry name" value="IGc1"/>
    <property type="match status" value="2"/>
</dbReference>
<dbReference type="GO" id="GO:0006955">
    <property type="term" value="P:immune response"/>
    <property type="evidence" value="ECO:0007669"/>
    <property type="project" value="TreeGrafter"/>
</dbReference>
<dbReference type="InterPro" id="IPR003597">
    <property type="entry name" value="Ig_C1-set"/>
</dbReference>
<dbReference type="Pfam" id="PF00129">
    <property type="entry name" value="MHC_I"/>
    <property type="match status" value="2"/>
</dbReference>
<dbReference type="Gene3D" id="2.60.40.10">
    <property type="entry name" value="Immunoglobulins"/>
    <property type="match status" value="2"/>
</dbReference>
<accession>A0A8T0A971</accession>
<feature type="transmembrane region" description="Helical" evidence="4">
    <location>
        <begin position="578"/>
        <end position="604"/>
    </location>
</feature>
<evidence type="ECO:0000256" key="4">
    <source>
        <dbReference type="SAM" id="Phobius"/>
    </source>
</evidence>
<dbReference type="InterPro" id="IPR050208">
    <property type="entry name" value="MHC_class-I_related"/>
</dbReference>
<comment type="similarity">
    <text evidence="2">Belongs to the MHC class I family.</text>
</comment>
<evidence type="ECO:0000256" key="1">
    <source>
        <dbReference type="ARBA" id="ARBA00023180"/>
    </source>
</evidence>
<evidence type="ECO:0000256" key="2">
    <source>
        <dbReference type="RuleBase" id="RU004439"/>
    </source>
</evidence>
<evidence type="ECO:0000259" key="6">
    <source>
        <dbReference type="PROSITE" id="PS50835"/>
    </source>
</evidence>
<feature type="signal peptide" evidence="5">
    <location>
        <begin position="1"/>
        <end position="23"/>
    </location>
</feature>